<comment type="caution">
    <text evidence="4">The sequence shown here is derived from an EMBL/GenBank/DDBJ whole genome shotgun (WGS) entry which is preliminary data.</text>
</comment>
<accession>A0ABR2VTM8</accession>
<gene>
    <name evidence="4" type="primary">emi5</name>
    <name evidence="4" type="ORF">K7432_011654</name>
</gene>
<keyword evidence="1 3" id="KW-0496">Mitochondrion</keyword>
<dbReference type="InterPro" id="IPR028882">
    <property type="entry name" value="SDHAF2"/>
</dbReference>
<dbReference type="PANTHER" id="PTHR12469:SF2">
    <property type="entry name" value="SUCCINATE DEHYDROGENASE ASSEMBLY FACTOR 2, MITOCHONDRIAL"/>
    <property type="match status" value="1"/>
</dbReference>
<comment type="subcellular location">
    <subcellularLocation>
        <location evidence="3">Mitochondrion matrix</location>
    </subcellularLocation>
</comment>
<dbReference type="InterPro" id="IPR036714">
    <property type="entry name" value="SDH_sf"/>
</dbReference>
<reference evidence="4 5" key="1">
    <citation type="submission" date="2023-04" db="EMBL/GenBank/DDBJ databases">
        <title>Genome of Basidiobolus ranarum AG-B5.</title>
        <authorList>
            <person name="Stajich J.E."/>
            <person name="Carter-House D."/>
            <person name="Gryganskyi A."/>
        </authorList>
    </citation>
    <scope>NUCLEOTIDE SEQUENCE [LARGE SCALE GENOMIC DNA]</scope>
    <source>
        <strain evidence="4 5">AG-B5</strain>
    </source>
</reference>
<sequence length="165" mass="19419">MLSKRLLNKLPRYTSISLLRTLVLPSSRTFSTSIFVHSEYPNPGNGPVGTVDEFEKPYPTLLPIQRVNESVEQKRARLVYQCRKRGILETDLLLSTFSKQYLPTMTEQELTEFDHFMDQPDWDIYYWCTEKKSPPEHIKTLSIFQKLVEHSKNEQKVILRMPDLK</sequence>
<proteinExistence type="inferred from homology"/>
<dbReference type="PANTHER" id="PTHR12469">
    <property type="entry name" value="PROTEIN EMI5 HOMOLOG, MITOCHONDRIAL"/>
    <property type="match status" value="1"/>
</dbReference>
<keyword evidence="5" id="KW-1185">Reference proteome</keyword>
<protein>
    <recommendedName>
        <fullName evidence="3">Succinate dehydrogenase assembly factor 2, mitochondrial</fullName>
        <shortName evidence="3">SDH assembly factor 2</shortName>
        <shortName evidence="3">SDHAF2</shortName>
    </recommendedName>
</protein>
<comment type="function">
    <text evidence="3">Plays an essential role in the assembly of succinate dehydrogenase (SDH), an enzyme complex (also referred to as respiratory complex II) that is a component of both the tricarboxylic acid (TCA) cycle and the mitochondrial electron transport chain, and which couples the oxidation of succinate to fumarate with the reduction of ubiquinone (coenzyme Q) to ubiquinol. Required for flavinylation (covalent attachment of FAD) of the flavoprotein subunit of the SDH catalytic dimer.</text>
</comment>
<dbReference type="EMBL" id="JASJQH010007801">
    <property type="protein sequence ID" value="KAK9701561.1"/>
    <property type="molecule type" value="Genomic_DNA"/>
</dbReference>
<dbReference type="HAMAP" id="MF_03057">
    <property type="entry name" value="SDHAF2"/>
    <property type="match status" value="1"/>
</dbReference>
<dbReference type="Proteomes" id="UP001479436">
    <property type="component" value="Unassembled WGS sequence"/>
</dbReference>
<dbReference type="SUPFAM" id="SSF109910">
    <property type="entry name" value="YgfY-like"/>
    <property type="match status" value="1"/>
</dbReference>
<dbReference type="InterPro" id="IPR005631">
    <property type="entry name" value="SDH"/>
</dbReference>
<organism evidence="4 5">
    <name type="scientific">Basidiobolus ranarum</name>
    <dbReference type="NCBI Taxonomy" id="34480"/>
    <lineage>
        <taxon>Eukaryota</taxon>
        <taxon>Fungi</taxon>
        <taxon>Fungi incertae sedis</taxon>
        <taxon>Zoopagomycota</taxon>
        <taxon>Entomophthoromycotina</taxon>
        <taxon>Basidiobolomycetes</taxon>
        <taxon>Basidiobolales</taxon>
        <taxon>Basidiobolaceae</taxon>
        <taxon>Basidiobolus</taxon>
    </lineage>
</organism>
<comment type="similarity">
    <text evidence="3">Belongs to the SDHAF2 family.</text>
</comment>
<evidence type="ECO:0000313" key="5">
    <source>
        <dbReference type="Proteomes" id="UP001479436"/>
    </source>
</evidence>
<evidence type="ECO:0000256" key="1">
    <source>
        <dbReference type="ARBA" id="ARBA00023128"/>
    </source>
</evidence>
<dbReference type="Gene3D" id="1.10.150.250">
    <property type="entry name" value="Flavinator of succinate dehydrogenase"/>
    <property type="match status" value="1"/>
</dbReference>
<dbReference type="Pfam" id="PF03937">
    <property type="entry name" value="Sdh5"/>
    <property type="match status" value="1"/>
</dbReference>
<keyword evidence="2 3" id="KW-0143">Chaperone</keyword>
<evidence type="ECO:0000256" key="3">
    <source>
        <dbReference type="HAMAP-Rule" id="MF_03057"/>
    </source>
</evidence>
<evidence type="ECO:0000256" key="2">
    <source>
        <dbReference type="ARBA" id="ARBA00023186"/>
    </source>
</evidence>
<comment type="subunit">
    <text evidence="3">Interacts with the flavoprotein subunit within the SDH catalytic dimer.</text>
</comment>
<evidence type="ECO:0000313" key="4">
    <source>
        <dbReference type="EMBL" id="KAK9701561.1"/>
    </source>
</evidence>
<name>A0ABR2VTM8_9FUNG</name>